<protein>
    <submittedName>
        <fullName evidence="1">Uncharacterized protein</fullName>
    </submittedName>
</protein>
<sequence>MPSKCGIGKILFVAMNSFPNIKSKSSNGTAIRLHLPLHRPSVSTTDATPSTGCASEFTALIRYPCSSILTSIGGLRVQSQSYELPQCQPWPKRLCHSPLPGHTASHHGVG</sequence>
<dbReference type="EMBL" id="JBJUIK010000016">
    <property type="protein sequence ID" value="KAL3499369.1"/>
    <property type="molecule type" value="Genomic_DNA"/>
</dbReference>
<organism evidence="1 2">
    <name type="scientific">Cinchona calisaya</name>
    <dbReference type="NCBI Taxonomy" id="153742"/>
    <lineage>
        <taxon>Eukaryota</taxon>
        <taxon>Viridiplantae</taxon>
        <taxon>Streptophyta</taxon>
        <taxon>Embryophyta</taxon>
        <taxon>Tracheophyta</taxon>
        <taxon>Spermatophyta</taxon>
        <taxon>Magnoliopsida</taxon>
        <taxon>eudicotyledons</taxon>
        <taxon>Gunneridae</taxon>
        <taxon>Pentapetalae</taxon>
        <taxon>asterids</taxon>
        <taxon>lamiids</taxon>
        <taxon>Gentianales</taxon>
        <taxon>Rubiaceae</taxon>
        <taxon>Cinchonoideae</taxon>
        <taxon>Cinchoneae</taxon>
        <taxon>Cinchona</taxon>
    </lineage>
</organism>
<dbReference type="Proteomes" id="UP001630127">
    <property type="component" value="Unassembled WGS sequence"/>
</dbReference>
<accession>A0ABD2Y120</accession>
<gene>
    <name evidence="1" type="ORF">ACH5RR_038462</name>
</gene>
<evidence type="ECO:0000313" key="1">
    <source>
        <dbReference type="EMBL" id="KAL3499369.1"/>
    </source>
</evidence>
<name>A0ABD2Y120_9GENT</name>
<comment type="caution">
    <text evidence="1">The sequence shown here is derived from an EMBL/GenBank/DDBJ whole genome shotgun (WGS) entry which is preliminary data.</text>
</comment>
<proteinExistence type="predicted"/>
<dbReference type="AlphaFoldDB" id="A0ABD2Y120"/>
<keyword evidence="2" id="KW-1185">Reference proteome</keyword>
<evidence type="ECO:0000313" key="2">
    <source>
        <dbReference type="Proteomes" id="UP001630127"/>
    </source>
</evidence>
<reference evidence="1 2" key="1">
    <citation type="submission" date="2024-11" db="EMBL/GenBank/DDBJ databases">
        <title>A near-complete genome assembly of Cinchona calisaya.</title>
        <authorList>
            <person name="Lian D.C."/>
            <person name="Zhao X.W."/>
            <person name="Wei L."/>
        </authorList>
    </citation>
    <scope>NUCLEOTIDE SEQUENCE [LARGE SCALE GENOMIC DNA]</scope>
    <source>
        <tissue evidence="1">Nenye</tissue>
    </source>
</reference>